<dbReference type="STRING" id="1121416.SAMN02745220_04202"/>
<reference evidence="1 2" key="1">
    <citation type="submission" date="2016-12" db="EMBL/GenBank/DDBJ databases">
        <authorList>
            <person name="Song W.-J."/>
            <person name="Kurnit D.M."/>
        </authorList>
    </citation>
    <scope>NUCLEOTIDE SEQUENCE [LARGE SCALE GENOMIC DNA]</scope>
    <source>
        <strain evidence="1 2">DSM 18488</strain>
    </source>
</reference>
<dbReference type="RefSeq" id="WP_073615626.1">
    <property type="nucleotide sequence ID" value="NZ_FRFE01000028.1"/>
</dbReference>
<dbReference type="EMBL" id="FRFE01000028">
    <property type="protein sequence ID" value="SHO51735.1"/>
    <property type="molecule type" value="Genomic_DNA"/>
</dbReference>
<dbReference type="Proteomes" id="UP000184603">
    <property type="component" value="Unassembled WGS sequence"/>
</dbReference>
<dbReference type="OrthoDB" id="5432538at2"/>
<gene>
    <name evidence="1" type="ORF">SAMN02745220_04202</name>
</gene>
<sequence>MRCPKCGFISFDYLETCLKCKKDIQSTSENLHGSVFNVAAPTFLKFNTEPEAEEFELDEAFVDDGDVFDDEEIRDPDLDILIEDEAETNESQIEDEDEDVAISMAGEGDDDGEIAFQLGDFDEDADLADFDDVDETAPAKAMNIELPDELNDMSDLEPPPVLKAVEEDAFTGSDDDLDLDLDLDLNLGDEELGAIAEEAKSVDLADLSLKDLDFDIEEEVPATQEKVAKRKINLDEDLDFELDLGDLKLDDDDKF</sequence>
<accession>A0A1M7YGH5</accession>
<proteinExistence type="predicted"/>
<evidence type="ECO:0000313" key="2">
    <source>
        <dbReference type="Proteomes" id="UP000184603"/>
    </source>
</evidence>
<dbReference type="AlphaFoldDB" id="A0A1M7YGH5"/>
<name>A0A1M7YGH5_9BACT</name>
<keyword evidence="2" id="KW-1185">Reference proteome</keyword>
<evidence type="ECO:0000313" key="1">
    <source>
        <dbReference type="EMBL" id="SHO51735.1"/>
    </source>
</evidence>
<protein>
    <submittedName>
        <fullName evidence="1">Uncharacterized protein</fullName>
    </submittedName>
</protein>
<organism evidence="1 2">
    <name type="scientific">Desulfopila aestuarii DSM 18488</name>
    <dbReference type="NCBI Taxonomy" id="1121416"/>
    <lineage>
        <taxon>Bacteria</taxon>
        <taxon>Pseudomonadati</taxon>
        <taxon>Thermodesulfobacteriota</taxon>
        <taxon>Desulfobulbia</taxon>
        <taxon>Desulfobulbales</taxon>
        <taxon>Desulfocapsaceae</taxon>
        <taxon>Desulfopila</taxon>
    </lineage>
</organism>